<evidence type="ECO:0000313" key="5">
    <source>
        <dbReference type="Proteomes" id="UP000535543"/>
    </source>
</evidence>
<organism evidence="4 5">
    <name type="scientific">Antrihabitans stalactiti</name>
    <dbReference type="NCBI Taxonomy" id="2584121"/>
    <lineage>
        <taxon>Bacteria</taxon>
        <taxon>Bacillati</taxon>
        <taxon>Actinomycetota</taxon>
        <taxon>Actinomycetes</taxon>
        <taxon>Mycobacteriales</taxon>
        <taxon>Nocardiaceae</taxon>
        <taxon>Antrihabitans</taxon>
    </lineage>
</organism>
<keyword evidence="1 2" id="KW-0238">DNA-binding</keyword>
<dbReference type="PANTHER" id="PTHR30055:SF226">
    <property type="entry name" value="HTH-TYPE TRANSCRIPTIONAL REGULATOR PKSA"/>
    <property type="match status" value="1"/>
</dbReference>
<gene>
    <name evidence="4" type="ORF">FGL95_14575</name>
</gene>
<dbReference type="SUPFAM" id="SSF48498">
    <property type="entry name" value="Tetracyclin repressor-like, C-terminal domain"/>
    <property type="match status" value="1"/>
</dbReference>
<evidence type="ECO:0000256" key="1">
    <source>
        <dbReference type="ARBA" id="ARBA00023125"/>
    </source>
</evidence>
<sequence length="212" mass="23230">MSEAESFRSYGGVPVAHRRDERRARFIEAALTVFAAQGYAHSTVADVCAAAGLSKRQFYEQFANAEELLLATYDKIQADARATVQQALAELQTEDIRQVVATAITAFLTYIESDSRRARVSFVEIVGVSERVEQHRLDDRKHWSLLIKVAAEATIGPNAEPPSGYSLTATAFIGSLYAVVHEWSLTEPRPPVADLVELLTRVLIALIAPTAG</sequence>
<dbReference type="Proteomes" id="UP000535543">
    <property type="component" value="Unassembled WGS sequence"/>
</dbReference>
<dbReference type="EMBL" id="VCQU01000004">
    <property type="protein sequence ID" value="NMN96262.1"/>
    <property type="molecule type" value="Genomic_DNA"/>
</dbReference>
<proteinExistence type="predicted"/>
<reference evidence="4 5" key="2">
    <citation type="submission" date="2020-06" db="EMBL/GenBank/DDBJ databases">
        <title>Antribacter stalactiti gen. nov., sp. nov., a new member of the family Nacardiaceae isolated from a cave.</title>
        <authorList>
            <person name="Kim I.S."/>
        </authorList>
    </citation>
    <scope>NUCLEOTIDE SEQUENCE [LARGE SCALE GENOMIC DNA]</scope>
    <source>
        <strain evidence="4 5">YC2-7</strain>
    </source>
</reference>
<dbReference type="InterPro" id="IPR009057">
    <property type="entry name" value="Homeodomain-like_sf"/>
</dbReference>
<dbReference type="InterPro" id="IPR050109">
    <property type="entry name" value="HTH-type_TetR-like_transc_reg"/>
</dbReference>
<dbReference type="RefSeq" id="WP_169587947.1">
    <property type="nucleotide sequence ID" value="NZ_VCQU01000004.1"/>
</dbReference>
<dbReference type="InterPro" id="IPR036271">
    <property type="entry name" value="Tet_transcr_reg_TetR-rel_C_sf"/>
</dbReference>
<evidence type="ECO:0000313" key="4">
    <source>
        <dbReference type="EMBL" id="NMN96262.1"/>
    </source>
</evidence>
<dbReference type="Pfam" id="PF00440">
    <property type="entry name" value="TetR_N"/>
    <property type="match status" value="1"/>
</dbReference>
<evidence type="ECO:0000259" key="3">
    <source>
        <dbReference type="PROSITE" id="PS50977"/>
    </source>
</evidence>
<dbReference type="PANTHER" id="PTHR30055">
    <property type="entry name" value="HTH-TYPE TRANSCRIPTIONAL REGULATOR RUTR"/>
    <property type="match status" value="1"/>
</dbReference>
<reference evidence="4 5" key="1">
    <citation type="submission" date="2019-05" db="EMBL/GenBank/DDBJ databases">
        <authorList>
            <person name="Lee S.D."/>
        </authorList>
    </citation>
    <scope>NUCLEOTIDE SEQUENCE [LARGE SCALE GENOMIC DNA]</scope>
    <source>
        <strain evidence="4 5">YC2-7</strain>
    </source>
</reference>
<accession>A0A848KHT4</accession>
<dbReference type="Gene3D" id="1.10.357.10">
    <property type="entry name" value="Tetracycline Repressor, domain 2"/>
    <property type="match status" value="1"/>
</dbReference>
<dbReference type="SUPFAM" id="SSF46689">
    <property type="entry name" value="Homeodomain-like"/>
    <property type="match status" value="1"/>
</dbReference>
<keyword evidence="5" id="KW-1185">Reference proteome</keyword>
<dbReference type="GO" id="GO:0000976">
    <property type="term" value="F:transcription cis-regulatory region binding"/>
    <property type="evidence" value="ECO:0007669"/>
    <property type="project" value="TreeGrafter"/>
</dbReference>
<dbReference type="GO" id="GO:0003700">
    <property type="term" value="F:DNA-binding transcription factor activity"/>
    <property type="evidence" value="ECO:0007669"/>
    <property type="project" value="TreeGrafter"/>
</dbReference>
<dbReference type="AlphaFoldDB" id="A0A848KHT4"/>
<comment type="caution">
    <text evidence="4">The sequence shown here is derived from an EMBL/GenBank/DDBJ whole genome shotgun (WGS) entry which is preliminary data.</text>
</comment>
<evidence type="ECO:0000256" key="2">
    <source>
        <dbReference type="PROSITE-ProRule" id="PRU00335"/>
    </source>
</evidence>
<dbReference type="PROSITE" id="PS50977">
    <property type="entry name" value="HTH_TETR_2"/>
    <property type="match status" value="1"/>
</dbReference>
<feature type="domain" description="HTH tetR-type" evidence="3">
    <location>
        <begin position="20"/>
        <end position="80"/>
    </location>
</feature>
<dbReference type="PRINTS" id="PR00455">
    <property type="entry name" value="HTHTETR"/>
</dbReference>
<dbReference type="InterPro" id="IPR001647">
    <property type="entry name" value="HTH_TetR"/>
</dbReference>
<feature type="DNA-binding region" description="H-T-H motif" evidence="2">
    <location>
        <begin position="43"/>
        <end position="62"/>
    </location>
</feature>
<name>A0A848KHT4_9NOCA</name>
<protein>
    <submittedName>
        <fullName evidence="4">TetR/AcrR family transcriptional regulator</fullName>
    </submittedName>
</protein>